<evidence type="ECO:0000256" key="1">
    <source>
        <dbReference type="ARBA" id="ARBA00004613"/>
    </source>
</evidence>
<protein>
    <recommendedName>
        <fullName evidence="6">S-protein homolog</fullName>
    </recommendedName>
</protein>
<keyword evidence="7" id="KW-1133">Transmembrane helix</keyword>
<reference evidence="8 9" key="1">
    <citation type="journal article" date="2017" name="Mol. Plant">
        <title>The Genome of Medicinal Plant Macleaya cordata Provides New Insights into Benzylisoquinoline Alkaloids Metabolism.</title>
        <authorList>
            <person name="Liu X."/>
            <person name="Liu Y."/>
            <person name="Huang P."/>
            <person name="Ma Y."/>
            <person name="Qing Z."/>
            <person name="Tang Q."/>
            <person name="Cao H."/>
            <person name="Cheng P."/>
            <person name="Zheng Y."/>
            <person name="Yuan Z."/>
            <person name="Zhou Y."/>
            <person name="Liu J."/>
            <person name="Tang Z."/>
            <person name="Zhuo Y."/>
            <person name="Zhang Y."/>
            <person name="Yu L."/>
            <person name="Huang J."/>
            <person name="Yang P."/>
            <person name="Peng Q."/>
            <person name="Zhang J."/>
            <person name="Jiang W."/>
            <person name="Zhang Z."/>
            <person name="Lin K."/>
            <person name="Ro D.K."/>
            <person name="Chen X."/>
            <person name="Xiong X."/>
            <person name="Shang Y."/>
            <person name="Huang S."/>
            <person name="Zeng J."/>
        </authorList>
    </citation>
    <scope>NUCLEOTIDE SEQUENCE [LARGE SCALE GENOMIC DNA]</scope>
    <source>
        <strain evidence="9">cv. BLH2017</strain>
        <tissue evidence="8">Root</tissue>
    </source>
</reference>
<keyword evidence="7" id="KW-0472">Membrane</keyword>
<comment type="caution">
    <text evidence="8">The sequence shown here is derived from an EMBL/GenBank/DDBJ whole genome shotgun (WGS) entry which is preliminary data.</text>
</comment>
<evidence type="ECO:0000256" key="2">
    <source>
        <dbReference type="ARBA" id="ARBA00005581"/>
    </source>
</evidence>
<dbReference type="PANTHER" id="PTHR31232">
    <property type="match status" value="1"/>
</dbReference>
<evidence type="ECO:0000256" key="7">
    <source>
        <dbReference type="SAM" id="Phobius"/>
    </source>
</evidence>
<keyword evidence="5" id="KW-0732">Signal</keyword>
<dbReference type="PANTHER" id="PTHR31232:SF18">
    <property type="entry name" value="S-PROTEIN HOMOLOG"/>
    <property type="match status" value="1"/>
</dbReference>
<evidence type="ECO:0000256" key="3">
    <source>
        <dbReference type="ARBA" id="ARBA00022471"/>
    </source>
</evidence>
<accession>A0A200PVB9</accession>
<comment type="subcellular location">
    <subcellularLocation>
        <location evidence="1 6">Secreted</location>
    </subcellularLocation>
</comment>
<organism evidence="8 9">
    <name type="scientific">Macleaya cordata</name>
    <name type="common">Five-seeded plume-poppy</name>
    <name type="synonym">Bocconia cordata</name>
    <dbReference type="NCBI Taxonomy" id="56857"/>
    <lineage>
        <taxon>Eukaryota</taxon>
        <taxon>Viridiplantae</taxon>
        <taxon>Streptophyta</taxon>
        <taxon>Embryophyta</taxon>
        <taxon>Tracheophyta</taxon>
        <taxon>Spermatophyta</taxon>
        <taxon>Magnoliopsida</taxon>
        <taxon>Ranunculales</taxon>
        <taxon>Papaveraceae</taxon>
        <taxon>Papaveroideae</taxon>
        <taxon>Macleaya</taxon>
    </lineage>
</organism>
<feature type="transmembrane region" description="Helical" evidence="7">
    <location>
        <begin position="12"/>
        <end position="30"/>
    </location>
</feature>
<keyword evidence="9" id="KW-1185">Reference proteome</keyword>
<evidence type="ECO:0000256" key="4">
    <source>
        <dbReference type="ARBA" id="ARBA00022525"/>
    </source>
</evidence>
<dbReference type="Pfam" id="PF05938">
    <property type="entry name" value="Self-incomp_S1"/>
    <property type="match status" value="1"/>
</dbReference>
<dbReference type="InterPro" id="IPR010264">
    <property type="entry name" value="Self-incomp_S1"/>
</dbReference>
<evidence type="ECO:0000256" key="5">
    <source>
        <dbReference type="ARBA" id="ARBA00022729"/>
    </source>
</evidence>
<dbReference type="OMA" id="ERDSFIC"/>
<evidence type="ECO:0000313" key="9">
    <source>
        <dbReference type="Proteomes" id="UP000195402"/>
    </source>
</evidence>
<name>A0A200PVB9_MACCD</name>
<comment type="similarity">
    <text evidence="2 6">Belongs to the plant self-incompatibility (S1) protein family.</text>
</comment>
<dbReference type="AlphaFoldDB" id="A0A200PVB9"/>
<sequence length="134" mass="15668">MGGLNSTRITSSHVSRCILGMVLIIFAVLVPECSSRPYGRNIHVSVVNEISEQTELTIHCKSKDDDLGEHTLSYNQDFHWNFRQNIWRTTLFWCSMWWTDSNGHLVQGSYDIYEASRDWRRCHTNCTYPVHQDD</sequence>
<keyword evidence="4 6" id="KW-0964">Secreted</keyword>
<proteinExistence type="inferred from homology"/>
<gene>
    <name evidence="8" type="ORF">BVC80_8787g30</name>
</gene>
<evidence type="ECO:0000256" key="6">
    <source>
        <dbReference type="RuleBase" id="RU367044"/>
    </source>
</evidence>
<dbReference type="OrthoDB" id="1848419at2759"/>
<keyword evidence="7" id="KW-0812">Transmembrane</keyword>
<evidence type="ECO:0000313" key="8">
    <source>
        <dbReference type="EMBL" id="OVA02160.1"/>
    </source>
</evidence>
<dbReference type="GO" id="GO:0060320">
    <property type="term" value="P:rejection of self pollen"/>
    <property type="evidence" value="ECO:0007669"/>
    <property type="project" value="UniProtKB-KW"/>
</dbReference>
<dbReference type="GO" id="GO:0005576">
    <property type="term" value="C:extracellular region"/>
    <property type="evidence" value="ECO:0007669"/>
    <property type="project" value="UniProtKB-SubCell"/>
</dbReference>
<dbReference type="Proteomes" id="UP000195402">
    <property type="component" value="Unassembled WGS sequence"/>
</dbReference>
<dbReference type="EMBL" id="MVGT01003963">
    <property type="protein sequence ID" value="OVA02160.1"/>
    <property type="molecule type" value="Genomic_DNA"/>
</dbReference>
<dbReference type="InParanoid" id="A0A200PVB9"/>
<keyword evidence="3 6" id="KW-0713">Self-incompatibility</keyword>